<dbReference type="EMBL" id="JAMZMK010010116">
    <property type="protein sequence ID" value="KAI7732912.1"/>
    <property type="molecule type" value="Genomic_DNA"/>
</dbReference>
<reference evidence="1" key="1">
    <citation type="submission" date="2022-06" db="EMBL/GenBank/DDBJ databases">
        <title>Uncovering the hologenomic basis of an extraordinary plant invasion.</title>
        <authorList>
            <person name="Bieker V.C."/>
            <person name="Martin M.D."/>
            <person name="Gilbert T."/>
            <person name="Hodgins K."/>
            <person name="Battlay P."/>
            <person name="Petersen B."/>
            <person name="Wilson J."/>
        </authorList>
    </citation>
    <scope>NUCLEOTIDE SEQUENCE</scope>
    <source>
        <strain evidence="1">AA19_3_7</strain>
        <tissue evidence="1">Leaf</tissue>
    </source>
</reference>
<accession>A0AAD5G8Y1</accession>
<evidence type="ECO:0000313" key="2">
    <source>
        <dbReference type="Proteomes" id="UP001206925"/>
    </source>
</evidence>
<name>A0AAD5G8Y1_AMBAR</name>
<gene>
    <name evidence="1" type="ORF">M8C21_025567</name>
</gene>
<dbReference type="AlphaFoldDB" id="A0AAD5G8Y1"/>
<evidence type="ECO:0000313" key="1">
    <source>
        <dbReference type="EMBL" id="KAI7732912.1"/>
    </source>
</evidence>
<comment type="caution">
    <text evidence="1">The sequence shown here is derived from an EMBL/GenBank/DDBJ whole genome shotgun (WGS) entry which is preliminary data.</text>
</comment>
<protein>
    <submittedName>
        <fullName evidence="1">Uncharacterized protein</fullName>
    </submittedName>
</protein>
<keyword evidence="2" id="KW-1185">Reference proteome</keyword>
<proteinExistence type="predicted"/>
<feature type="non-terminal residue" evidence="1">
    <location>
        <position position="218"/>
    </location>
</feature>
<sequence length="218" mass="23298">AQAATTGVGFGGSICEARQSLVTESRFGPEVRVPVNVMSQISYCIIGAGATSGAVVVGTQAARPISTAAIWAGAAMQLLTPFNHYVGEETFMSIFMIHVPCHPEECLNVPMLGANNNVRVIIIVKISTILGFLGSVTNPGDADATSDVDARIYSSHGGHNWAMEDGIDAVHHGYHEAWKASTFEGIKYKSTEKVKKVFAFGLPGNQSALLFVSKWLKW</sequence>
<organism evidence="1 2">
    <name type="scientific">Ambrosia artemisiifolia</name>
    <name type="common">Common ragweed</name>
    <dbReference type="NCBI Taxonomy" id="4212"/>
    <lineage>
        <taxon>Eukaryota</taxon>
        <taxon>Viridiplantae</taxon>
        <taxon>Streptophyta</taxon>
        <taxon>Embryophyta</taxon>
        <taxon>Tracheophyta</taxon>
        <taxon>Spermatophyta</taxon>
        <taxon>Magnoliopsida</taxon>
        <taxon>eudicotyledons</taxon>
        <taxon>Gunneridae</taxon>
        <taxon>Pentapetalae</taxon>
        <taxon>asterids</taxon>
        <taxon>campanulids</taxon>
        <taxon>Asterales</taxon>
        <taxon>Asteraceae</taxon>
        <taxon>Asteroideae</taxon>
        <taxon>Heliantheae alliance</taxon>
        <taxon>Heliantheae</taxon>
        <taxon>Ambrosia</taxon>
    </lineage>
</organism>
<dbReference type="Proteomes" id="UP001206925">
    <property type="component" value="Unassembled WGS sequence"/>
</dbReference>